<dbReference type="EMBL" id="JAGGKV010000015">
    <property type="protein sequence ID" value="MBP1965553.1"/>
    <property type="molecule type" value="Genomic_DNA"/>
</dbReference>
<evidence type="ECO:0000256" key="2">
    <source>
        <dbReference type="ARBA" id="ARBA00022801"/>
    </source>
</evidence>
<accession>A0ABS4I3Q2</accession>
<keyword evidence="6" id="KW-1185">Reference proteome</keyword>
<evidence type="ECO:0000313" key="5">
    <source>
        <dbReference type="EMBL" id="MBP1965553.1"/>
    </source>
</evidence>
<gene>
    <name evidence="5" type="ORF">J2Z65_004798</name>
</gene>
<keyword evidence="2" id="KW-0378">Hydrolase</keyword>
<dbReference type="Pfam" id="PF13699">
    <property type="entry name" value="eCIS_core"/>
    <property type="match status" value="1"/>
</dbReference>
<comment type="caution">
    <text evidence="5">The sequence shown here is derived from an EMBL/GenBank/DDBJ whole genome shotgun (WGS) entry which is preliminary data.</text>
</comment>
<evidence type="ECO:0000259" key="4">
    <source>
        <dbReference type="Pfam" id="PF13699"/>
    </source>
</evidence>
<name>A0ABS4I3Q2_9BACL</name>
<dbReference type="SUPFAM" id="SSF53933">
    <property type="entry name" value="Microbial ribonucleases"/>
    <property type="match status" value="1"/>
</dbReference>
<evidence type="ECO:0000256" key="1">
    <source>
        <dbReference type="ARBA" id="ARBA00022722"/>
    </source>
</evidence>
<keyword evidence="1" id="KW-0540">Nuclease</keyword>
<dbReference type="InterPro" id="IPR016191">
    <property type="entry name" value="Ribonuclease/ribotoxin"/>
</dbReference>
<evidence type="ECO:0000313" key="6">
    <source>
        <dbReference type="Proteomes" id="UP001519344"/>
    </source>
</evidence>
<dbReference type="RefSeq" id="WP_193581106.1">
    <property type="nucleotide sequence ID" value="NZ_JAAOZR010000043.1"/>
</dbReference>
<dbReference type="InterPro" id="IPR025295">
    <property type="entry name" value="eCIS_core_dom"/>
</dbReference>
<reference evidence="5 6" key="1">
    <citation type="submission" date="2021-03" db="EMBL/GenBank/DDBJ databases">
        <title>Genomic Encyclopedia of Type Strains, Phase IV (KMG-IV): sequencing the most valuable type-strain genomes for metagenomic binning, comparative biology and taxonomic classification.</title>
        <authorList>
            <person name="Goeker M."/>
        </authorList>
    </citation>
    <scope>NUCLEOTIDE SEQUENCE [LARGE SCALE GENOMIC DNA]</scope>
    <source>
        <strain evidence="5 6">DSM 24950</strain>
    </source>
</reference>
<feature type="region of interest" description="Disordered" evidence="3">
    <location>
        <begin position="1"/>
        <end position="22"/>
    </location>
</feature>
<proteinExistence type="predicted"/>
<organism evidence="5 6">
    <name type="scientific">Paenibacillus aceris</name>
    <dbReference type="NCBI Taxonomy" id="869555"/>
    <lineage>
        <taxon>Bacteria</taxon>
        <taxon>Bacillati</taxon>
        <taxon>Bacillota</taxon>
        <taxon>Bacilli</taxon>
        <taxon>Bacillales</taxon>
        <taxon>Paenibacillaceae</taxon>
        <taxon>Paenibacillus</taxon>
    </lineage>
</organism>
<feature type="compositionally biased region" description="Basic and acidic residues" evidence="3">
    <location>
        <begin position="1"/>
        <end position="11"/>
    </location>
</feature>
<dbReference type="InterPro" id="IPR000026">
    <property type="entry name" value="N1-like"/>
</dbReference>
<dbReference type="Gene3D" id="3.10.450.30">
    <property type="entry name" value="Microbial ribonucleases"/>
    <property type="match status" value="1"/>
</dbReference>
<dbReference type="Proteomes" id="UP001519344">
    <property type="component" value="Unassembled WGS sequence"/>
</dbReference>
<protein>
    <recommendedName>
        <fullName evidence="4">eCIS core domain-containing protein</fullName>
    </recommendedName>
</protein>
<evidence type="ECO:0000256" key="3">
    <source>
        <dbReference type="SAM" id="MobiDB-lite"/>
    </source>
</evidence>
<sequence>MKEQLPRKTDSETSTVNLHNKAKETAGYPSVLEGRSLSTGRALISFGQAIQLQRLIGNKGVAQLIQRKMNETGMPDELKSGVEQLSGQSLDDVKVHYNSDKPAQLQAQAYAEGTDIHIAPGQERNLAHEAWHVVQQRQGRVKPTMQMGGAMVNDDVALEQEADVMGAKAVSKDSALQRKVAEAPPAAHTVAQETALASESALYAAGHLKQLPAFPRLEVPSGAATGKTMQLRHILQDFGAPILTHAGTAAAHKLLLESYAAGPIATRGNKTIAELFADFAFENQWAQSFDMDAIVDTWTPAWNNFLDEIRKPDPVFDFTQVQARWKAADNQIEQAYIATNNRARLAQKKEIREGNRKKTDINRILRNTEVPGIDPIMAQLLAGNGVRYENKEGELPKNANANYYMKLDLPDSDHPNHRGARRVIMGLNHEFYYTAQHYESGSFNIIVGNGATTPY</sequence>
<dbReference type="Pfam" id="PF00545">
    <property type="entry name" value="Ribonuclease"/>
    <property type="match status" value="1"/>
</dbReference>
<feature type="domain" description="eCIS core" evidence="4">
    <location>
        <begin position="74"/>
        <end position="139"/>
    </location>
</feature>